<comment type="catalytic activity">
    <reaction evidence="1">
        <text>[protein]-peptidylproline (omega=180) = [protein]-peptidylproline (omega=0)</text>
        <dbReference type="Rhea" id="RHEA:16237"/>
        <dbReference type="Rhea" id="RHEA-COMP:10747"/>
        <dbReference type="Rhea" id="RHEA-COMP:10748"/>
        <dbReference type="ChEBI" id="CHEBI:83833"/>
        <dbReference type="ChEBI" id="CHEBI:83834"/>
        <dbReference type="EC" id="5.2.1.8"/>
    </reaction>
</comment>
<dbReference type="PANTHER" id="PTHR45625:SF4">
    <property type="entry name" value="PEPTIDYLPROLYL ISOMERASE DOMAIN AND WD REPEAT-CONTAINING PROTEIN 1"/>
    <property type="match status" value="1"/>
</dbReference>
<evidence type="ECO:0000256" key="7">
    <source>
        <dbReference type="PROSITE-ProRule" id="PRU00221"/>
    </source>
</evidence>
<dbReference type="SMART" id="SM00320">
    <property type="entry name" value="WD40"/>
    <property type="match status" value="4"/>
</dbReference>
<feature type="region of interest" description="Disordered" evidence="8">
    <location>
        <begin position="1"/>
        <end position="31"/>
    </location>
</feature>
<organism evidence="10 11">
    <name type="scientific">Artemia franciscana</name>
    <name type="common">Brine shrimp</name>
    <name type="synonym">Artemia sanfranciscana</name>
    <dbReference type="NCBI Taxonomy" id="6661"/>
    <lineage>
        <taxon>Eukaryota</taxon>
        <taxon>Metazoa</taxon>
        <taxon>Ecdysozoa</taxon>
        <taxon>Arthropoda</taxon>
        <taxon>Crustacea</taxon>
        <taxon>Branchiopoda</taxon>
        <taxon>Anostraca</taxon>
        <taxon>Artemiidae</taxon>
        <taxon>Artemia</taxon>
    </lineage>
</organism>
<dbReference type="AlphaFoldDB" id="A0AA88HLR9"/>
<dbReference type="Pfam" id="PF00160">
    <property type="entry name" value="Pro_isomerase"/>
    <property type="match status" value="1"/>
</dbReference>
<dbReference type="PANTHER" id="PTHR45625">
    <property type="entry name" value="PEPTIDYL-PROLYL CIS-TRANS ISOMERASE-RELATED"/>
    <property type="match status" value="1"/>
</dbReference>
<gene>
    <name evidence="10" type="ORF">QYM36_015492</name>
</gene>
<dbReference type="InterPro" id="IPR002130">
    <property type="entry name" value="Cyclophilin-type_PPIase_dom"/>
</dbReference>
<feature type="compositionally biased region" description="Acidic residues" evidence="8">
    <location>
        <begin position="10"/>
        <end position="24"/>
    </location>
</feature>
<dbReference type="FunFam" id="2.130.10.10:FF:000471">
    <property type="entry name" value="Peptidylprolyl isomerase domain and WD repeat-containing protein"/>
    <property type="match status" value="1"/>
</dbReference>
<dbReference type="PRINTS" id="PR00153">
    <property type="entry name" value="CSAPPISMRASE"/>
</dbReference>
<proteinExistence type="predicted"/>
<dbReference type="EMBL" id="JAVRJZ010000019">
    <property type="protein sequence ID" value="KAK2707822.1"/>
    <property type="molecule type" value="Genomic_DNA"/>
</dbReference>
<accession>A0AA88HLR9</accession>
<evidence type="ECO:0000313" key="11">
    <source>
        <dbReference type="Proteomes" id="UP001187531"/>
    </source>
</evidence>
<dbReference type="InterPro" id="IPR036322">
    <property type="entry name" value="WD40_repeat_dom_sf"/>
</dbReference>
<protein>
    <recommendedName>
        <fullName evidence="2">peptidylprolyl isomerase</fullName>
        <ecNumber evidence="2">5.2.1.8</ecNumber>
    </recommendedName>
</protein>
<dbReference type="EC" id="5.2.1.8" evidence="2"/>
<evidence type="ECO:0000256" key="6">
    <source>
        <dbReference type="ARBA" id="ARBA00023235"/>
    </source>
</evidence>
<dbReference type="InterPro" id="IPR029000">
    <property type="entry name" value="Cyclophilin-like_dom_sf"/>
</dbReference>
<evidence type="ECO:0000256" key="3">
    <source>
        <dbReference type="ARBA" id="ARBA00022574"/>
    </source>
</evidence>
<dbReference type="Proteomes" id="UP001187531">
    <property type="component" value="Unassembled WGS sequence"/>
</dbReference>
<dbReference type="InterPro" id="IPR001680">
    <property type="entry name" value="WD40_rpt"/>
</dbReference>
<keyword evidence="11" id="KW-1185">Reference proteome</keyword>
<keyword evidence="4" id="KW-0677">Repeat</keyword>
<name>A0AA88HLR9_ARTSF</name>
<dbReference type="Gene3D" id="2.40.100.10">
    <property type="entry name" value="Cyclophilin-like"/>
    <property type="match status" value="1"/>
</dbReference>
<dbReference type="GO" id="GO:0005634">
    <property type="term" value="C:nucleus"/>
    <property type="evidence" value="ECO:0007669"/>
    <property type="project" value="UniProtKB-ARBA"/>
</dbReference>
<dbReference type="FunFam" id="2.40.100.10:FF:000003">
    <property type="entry name" value="Peptidylprolyl isomerase domain and WD repeat-containing 1"/>
    <property type="match status" value="1"/>
</dbReference>
<dbReference type="InterPro" id="IPR039468">
    <property type="entry name" value="WDR19_WD40_rpt"/>
</dbReference>
<dbReference type="SUPFAM" id="SSF50891">
    <property type="entry name" value="Cyclophilin-like"/>
    <property type="match status" value="1"/>
</dbReference>
<keyword evidence="5" id="KW-0697">Rotamase</keyword>
<comment type="caution">
    <text evidence="10">The sequence shown here is derived from an EMBL/GenBank/DDBJ whole genome shotgun (WGS) entry which is preliminary data.</text>
</comment>
<sequence length="621" mass="70208">MDHQKNSILNDDENGQNYETEEEFIGPLPTEAEPPAKKKKVLKFESIYLDNLPSSEMYEKSYMHRDVVTHLVLTRTDFLITGSCDGHVKFWKKMEEGIEFVKHFRAHLGSVQDLVADAGGKYLASVSSDKSLKVFDVVNFDMINMADLSFVPYKCEWIHKEGDALIVLAVSDSESPKIYVYDAQAMDMPLKVLEKLHMKPVTAMKYNSKYEFVISFDQQGLIEYWTGTKGDFDFPKAVKFSSKLDTDLFTLVKNKTYAVSACLSPNGLEMAIYSADRQISIFKILTGKLIRVIDESLSQYNEEQQTKHSMTGMEFSRRAATERELDKNDGLVFTSIVYDETGYYLLVPTLIGVKIINLYSNTLARIIGKPEHMRFLQVALFQGKPKKHGAASTIEIEAADNPAFEKVESDPTLFCTAFKKNRFFIFSKREPIDVKVGAERDIFNEKPSKEDMVAATDAIGMGQRLYETAVLHSSLGDITIKLFGKECPKTVENFCVHSKNGYYNGHIFHRVIKQFMIQTGDPTGTGTGGESIWGGEFEDEFHPSLRHDRPYTVSMANAGPSTNGSQFFITVIPTPWLDNKHTVFGRVIKGMEVVQNISQVKVHPKTDKPYEDVKIISVTVR</sequence>
<keyword evidence="3 7" id="KW-0853">WD repeat</keyword>
<evidence type="ECO:0000256" key="8">
    <source>
        <dbReference type="SAM" id="MobiDB-lite"/>
    </source>
</evidence>
<feature type="repeat" description="WD" evidence="7">
    <location>
        <begin position="104"/>
        <end position="145"/>
    </location>
</feature>
<dbReference type="PROSITE" id="PS50072">
    <property type="entry name" value="CSA_PPIASE_2"/>
    <property type="match status" value="1"/>
</dbReference>
<evidence type="ECO:0000256" key="2">
    <source>
        <dbReference type="ARBA" id="ARBA00013194"/>
    </source>
</evidence>
<evidence type="ECO:0000256" key="5">
    <source>
        <dbReference type="ARBA" id="ARBA00023110"/>
    </source>
</evidence>
<keyword evidence="6" id="KW-0413">Isomerase</keyword>
<feature type="domain" description="PPIase cyclophilin-type" evidence="9">
    <location>
        <begin position="465"/>
        <end position="620"/>
    </location>
</feature>
<dbReference type="Pfam" id="PF15911">
    <property type="entry name" value="Beta-prop_WDR19_2nd"/>
    <property type="match status" value="1"/>
</dbReference>
<reference evidence="10" key="1">
    <citation type="submission" date="2023-07" db="EMBL/GenBank/DDBJ databases">
        <title>Chromosome-level genome assembly of Artemia franciscana.</title>
        <authorList>
            <person name="Jo E."/>
        </authorList>
    </citation>
    <scope>NUCLEOTIDE SEQUENCE</scope>
    <source>
        <tissue evidence="10">Whole body</tissue>
    </source>
</reference>
<evidence type="ECO:0000259" key="9">
    <source>
        <dbReference type="PROSITE" id="PS50072"/>
    </source>
</evidence>
<evidence type="ECO:0000256" key="1">
    <source>
        <dbReference type="ARBA" id="ARBA00000971"/>
    </source>
</evidence>
<dbReference type="PROSITE" id="PS50082">
    <property type="entry name" value="WD_REPEATS_2"/>
    <property type="match status" value="1"/>
</dbReference>
<dbReference type="Gene3D" id="2.130.10.10">
    <property type="entry name" value="YVTN repeat-like/Quinoprotein amine dehydrogenase"/>
    <property type="match status" value="2"/>
</dbReference>
<dbReference type="GO" id="GO:0003755">
    <property type="term" value="F:peptidyl-prolyl cis-trans isomerase activity"/>
    <property type="evidence" value="ECO:0007669"/>
    <property type="project" value="UniProtKB-KW"/>
</dbReference>
<dbReference type="SUPFAM" id="SSF50978">
    <property type="entry name" value="WD40 repeat-like"/>
    <property type="match status" value="1"/>
</dbReference>
<dbReference type="InterPro" id="IPR015943">
    <property type="entry name" value="WD40/YVTN_repeat-like_dom_sf"/>
</dbReference>
<dbReference type="InterPro" id="IPR044666">
    <property type="entry name" value="Cyclophilin_A-like"/>
</dbReference>
<evidence type="ECO:0000256" key="4">
    <source>
        <dbReference type="ARBA" id="ARBA00022737"/>
    </source>
</evidence>
<evidence type="ECO:0000313" key="10">
    <source>
        <dbReference type="EMBL" id="KAK2707822.1"/>
    </source>
</evidence>